<feature type="non-terminal residue" evidence="2">
    <location>
        <position position="152"/>
    </location>
</feature>
<keyword evidence="2" id="KW-0456">Lyase</keyword>
<reference evidence="2" key="2">
    <citation type="journal article" date="2014" name="ISME J.">
        <title>Microbial stratification in low pH oxic and suboxic macroscopic growths along an acid mine drainage.</title>
        <authorList>
            <person name="Mendez-Garcia C."/>
            <person name="Mesa V."/>
            <person name="Sprenger R.R."/>
            <person name="Richter M."/>
            <person name="Diez M.S."/>
            <person name="Solano J."/>
            <person name="Bargiela R."/>
            <person name="Golyshina O.V."/>
            <person name="Manteca A."/>
            <person name="Ramos J.L."/>
            <person name="Gallego J.R."/>
            <person name="Llorente I."/>
            <person name="Martins Dos Santos V.A."/>
            <person name="Jensen O.N."/>
            <person name="Pelaez A.I."/>
            <person name="Sanchez J."/>
            <person name="Ferrer M."/>
        </authorList>
    </citation>
    <scope>NUCLEOTIDE SEQUENCE</scope>
</reference>
<dbReference type="GO" id="GO:0005737">
    <property type="term" value="C:cytoplasm"/>
    <property type="evidence" value="ECO:0007669"/>
    <property type="project" value="TreeGrafter"/>
</dbReference>
<dbReference type="SUPFAM" id="SSF50475">
    <property type="entry name" value="FMN-binding split barrel"/>
    <property type="match status" value="1"/>
</dbReference>
<protein>
    <submittedName>
        <fullName evidence="2">Carboxylyase-related protein</fullName>
        <ecNumber evidence="2">4.1.1.-</ecNumber>
    </submittedName>
</protein>
<proteinExistence type="predicted"/>
<evidence type="ECO:0000259" key="1">
    <source>
        <dbReference type="Pfam" id="PF20695"/>
    </source>
</evidence>
<accession>T0ZXJ6</accession>
<sequence length="152" mass="16379">MRSLPEFLSDLESAGDLLRVRAPVDPNLEIAEITRRVIRRDGPALLFESVRGHDMPVVTNLLGSPRRIARALGVSDIEEAAGKIGRLVHLKPPAGIVGAIRDLGGTLQTLEILRSLAPKRVRSAPCQEVIEEKVDLDRLPILTGAAGDAGRT</sequence>
<dbReference type="PANTHER" id="PTHR30108:SF17">
    <property type="entry name" value="FERULIC ACID DECARBOXYLASE 1"/>
    <property type="match status" value="1"/>
</dbReference>
<dbReference type="EC" id="4.1.1.-" evidence="2"/>
<reference evidence="2" key="1">
    <citation type="submission" date="2013-08" db="EMBL/GenBank/DDBJ databases">
        <authorList>
            <person name="Mendez C."/>
            <person name="Richter M."/>
            <person name="Ferrer M."/>
            <person name="Sanchez J."/>
        </authorList>
    </citation>
    <scope>NUCLEOTIDE SEQUENCE</scope>
</reference>
<feature type="domain" description="3-octaprenyl-4-hydroxybenzoate carboxy-lyase-like N-terminal" evidence="1">
    <location>
        <begin position="8"/>
        <end position="78"/>
    </location>
</feature>
<dbReference type="InterPro" id="IPR002830">
    <property type="entry name" value="UbiD"/>
</dbReference>
<name>T0ZXJ6_9ZZZZ</name>
<dbReference type="InterPro" id="IPR049383">
    <property type="entry name" value="UbiD-like_N"/>
</dbReference>
<organism evidence="2">
    <name type="scientific">mine drainage metagenome</name>
    <dbReference type="NCBI Taxonomy" id="410659"/>
    <lineage>
        <taxon>unclassified sequences</taxon>
        <taxon>metagenomes</taxon>
        <taxon>ecological metagenomes</taxon>
    </lineage>
</organism>
<dbReference type="AlphaFoldDB" id="T0ZXJ6"/>
<comment type="caution">
    <text evidence="2">The sequence shown here is derived from an EMBL/GenBank/DDBJ whole genome shotgun (WGS) entry which is preliminary data.</text>
</comment>
<dbReference type="PANTHER" id="PTHR30108">
    <property type="entry name" value="3-OCTAPRENYL-4-HYDROXYBENZOATE CARBOXY-LYASE-RELATED"/>
    <property type="match status" value="1"/>
</dbReference>
<dbReference type="EMBL" id="AUZY01007619">
    <property type="protein sequence ID" value="EQD49342.1"/>
    <property type="molecule type" value="Genomic_DNA"/>
</dbReference>
<dbReference type="GO" id="GO:0016831">
    <property type="term" value="F:carboxy-lyase activity"/>
    <property type="evidence" value="ECO:0007669"/>
    <property type="project" value="InterPro"/>
</dbReference>
<dbReference type="Pfam" id="PF20695">
    <property type="entry name" value="UbiD_N"/>
    <property type="match status" value="1"/>
</dbReference>
<gene>
    <name evidence="2" type="ORF">B1B_11684</name>
</gene>
<evidence type="ECO:0000313" key="2">
    <source>
        <dbReference type="EMBL" id="EQD49342.1"/>
    </source>
</evidence>